<dbReference type="OrthoDB" id="9804799at2"/>
<keyword evidence="4" id="KW-1185">Reference proteome</keyword>
<organism evidence="3 4">
    <name type="scientific">Ruminococcus flavefaciens 007c</name>
    <dbReference type="NCBI Taxonomy" id="1341157"/>
    <lineage>
        <taxon>Bacteria</taxon>
        <taxon>Bacillati</taxon>
        <taxon>Bacillota</taxon>
        <taxon>Clostridia</taxon>
        <taxon>Eubacteriales</taxon>
        <taxon>Oscillospiraceae</taxon>
        <taxon>Ruminococcus</taxon>
    </lineage>
</organism>
<dbReference type="Gene3D" id="1.10.1330.10">
    <property type="entry name" value="Dockerin domain"/>
    <property type="match status" value="1"/>
</dbReference>
<reference evidence="3 4" key="1">
    <citation type="journal article" date="2014" name="PLoS ONE">
        <title>Rumen cellulosomics: divergent fiber-degrading strategies revealed by comparative genome-wide analysis of six ruminococcal strains.</title>
        <authorList>
            <person name="Dassa B."/>
            <person name="Borovok I."/>
            <person name="Ruimy-Israeli V."/>
            <person name="Lamed R."/>
            <person name="Flint H.J."/>
            <person name="Duncan S.H."/>
            <person name="Henrissat B."/>
            <person name="Coutinho P."/>
            <person name="Morrison M."/>
            <person name="Mosoni P."/>
            <person name="Yeoman C.J."/>
            <person name="White B.A."/>
            <person name="Bayer E.A."/>
        </authorList>
    </citation>
    <scope>NUCLEOTIDE SEQUENCE [LARGE SCALE GENOMIC DNA]</scope>
    <source>
        <strain evidence="3 4">007c</strain>
    </source>
</reference>
<dbReference type="InterPro" id="IPR016134">
    <property type="entry name" value="Dockerin_dom"/>
</dbReference>
<dbReference type="Pfam" id="PF00404">
    <property type="entry name" value="Dockerin_1"/>
    <property type="match status" value="1"/>
</dbReference>
<sequence>MKKLITFISVLTLMSTFSAPFPSSAAEKVVPADIDPAAYEQLIRQSWVTDPDNDSIMTEEELSQASSIYLDLTDVKSIDWLPKAAECSDLHLRNGSFTDLSVIKDMKLSYLYIENTPVEDLSFLRDMDSLDILSVKKLSLSDISFIKDMKELTYCEIQEMDHISMSQRLEVANFSSDLTIEKGFSEEAFMMPLNLFGLTPVRFVIEDTDIATTPNLPLAETGYVAEIYGKNTGTTNYSVYVDDEKVYSGKITVTDCDVYSPELHDTVPDAKICNWYNGILDAACISDGVLYGFSGDKVITRADDVKDYSFIPKSNSKDDLDHEYILKNDGTLLIDGNELPEKYSGICEKYFYNDKGGLYTFCDTGSNTVTEIADDFREFADNYKSFYISVKGELIRYSWNIGTDGKAYITRTPTGFRDLLDNKGNYILDKDHVLWKYPYFLDEEPQKTAENVVKLVHRQTGSFTDEYVYFTEDGKVFRASDGKEITLTDKTSAEILGYKDKGLFTGGIVGLQKVGGTKAPEKDNSTIKYWIGNDNVLHIDNCGRHCSISDAEEFICFKQIQGKKDGYAYFLRTDGSIWQFNTLTDQFREMVSCGIPKNTTVMGDVNGDGEVLVSDLVAMQNWLLGREELKAPEAADLNGDGTADIFDLIALRKKLIC</sequence>
<dbReference type="PROSITE" id="PS51766">
    <property type="entry name" value="DOCKERIN"/>
    <property type="match status" value="1"/>
</dbReference>
<dbReference type="InterPro" id="IPR036439">
    <property type="entry name" value="Dockerin_dom_sf"/>
</dbReference>
<dbReference type="PATRIC" id="fig|1341157.4.peg.3076"/>
<dbReference type="Gene3D" id="3.80.10.10">
    <property type="entry name" value="Ribonuclease Inhibitor"/>
    <property type="match status" value="1"/>
</dbReference>
<dbReference type="EMBL" id="ATAX01000036">
    <property type="protein sequence ID" value="EWM52299.1"/>
    <property type="molecule type" value="Genomic_DNA"/>
</dbReference>
<evidence type="ECO:0000313" key="4">
    <source>
        <dbReference type="Proteomes" id="UP000019365"/>
    </source>
</evidence>
<accession>W7UL44</accession>
<dbReference type="RefSeq" id="WP_037301328.1">
    <property type="nucleotide sequence ID" value="NZ_ATAX01000036.1"/>
</dbReference>
<dbReference type="Proteomes" id="UP000019365">
    <property type="component" value="Unassembled WGS sequence"/>
</dbReference>
<keyword evidence="1" id="KW-0732">Signal</keyword>
<feature type="chain" id="PRO_5004905055" description="Dockerin domain-containing protein" evidence="1">
    <location>
        <begin position="26"/>
        <end position="657"/>
    </location>
</feature>
<feature type="domain" description="Dockerin" evidence="2">
    <location>
        <begin position="598"/>
        <end position="657"/>
    </location>
</feature>
<comment type="caution">
    <text evidence="3">The sequence shown here is derived from an EMBL/GenBank/DDBJ whole genome shotgun (WGS) entry which is preliminary data.</text>
</comment>
<protein>
    <recommendedName>
        <fullName evidence="2">Dockerin domain-containing protein</fullName>
    </recommendedName>
</protein>
<dbReference type="InterPro" id="IPR002105">
    <property type="entry name" value="Dockerin_1_rpt"/>
</dbReference>
<proteinExistence type="predicted"/>
<dbReference type="SUPFAM" id="SSF63446">
    <property type="entry name" value="Type I dockerin domain"/>
    <property type="match status" value="1"/>
</dbReference>
<feature type="signal peptide" evidence="1">
    <location>
        <begin position="1"/>
        <end position="25"/>
    </location>
</feature>
<dbReference type="CDD" id="cd14256">
    <property type="entry name" value="Dockerin_I"/>
    <property type="match status" value="1"/>
</dbReference>
<dbReference type="GO" id="GO:0000272">
    <property type="term" value="P:polysaccharide catabolic process"/>
    <property type="evidence" value="ECO:0007669"/>
    <property type="project" value="InterPro"/>
</dbReference>
<dbReference type="InterPro" id="IPR032675">
    <property type="entry name" value="LRR_dom_sf"/>
</dbReference>
<evidence type="ECO:0000259" key="2">
    <source>
        <dbReference type="PROSITE" id="PS51766"/>
    </source>
</evidence>
<evidence type="ECO:0000256" key="1">
    <source>
        <dbReference type="SAM" id="SignalP"/>
    </source>
</evidence>
<dbReference type="GO" id="GO:0004553">
    <property type="term" value="F:hydrolase activity, hydrolyzing O-glycosyl compounds"/>
    <property type="evidence" value="ECO:0007669"/>
    <property type="project" value="InterPro"/>
</dbReference>
<name>W7UL44_RUMFL</name>
<evidence type="ECO:0000313" key="3">
    <source>
        <dbReference type="EMBL" id="EWM52299.1"/>
    </source>
</evidence>
<dbReference type="AlphaFoldDB" id="W7UL44"/>
<gene>
    <name evidence="3" type="ORF">RF007C_13190</name>
</gene>